<keyword evidence="2" id="KW-1185">Reference proteome</keyword>
<name>A0ACB7TZM9_DIOAL</name>
<dbReference type="EMBL" id="CM037029">
    <property type="protein sequence ID" value="KAH7653490.1"/>
    <property type="molecule type" value="Genomic_DNA"/>
</dbReference>
<reference evidence="2" key="1">
    <citation type="journal article" date="2022" name="Nat. Commun.">
        <title>Chromosome evolution and the genetic basis of agronomically important traits in greater yam.</title>
        <authorList>
            <person name="Bredeson J.V."/>
            <person name="Lyons J.B."/>
            <person name="Oniyinde I.O."/>
            <person name="Okereke N.R."/>
            <person name="Kolade O."/>
            <person name="Nnabue I."/>
            <person name="Nwadili C.O."/>
            <person name="Hribova E."/>
            <person name="Parker M."/>
            <person name="Nwogha J."/>
            <person name="Shu S."/>
            <person name="Carlson J."/>
            <person name="Kariba R."/>
            <person name="Muthemba S."/>
            <person name="Knop K."/>
            <person name="Barton G.J."/>
            <person name="Sherwood A.V."/>
            <person name="Lopez-Montes A."/>
            <person name="Asiedu R."/>
            <person name="Jamnadass R."/>
            <person name="Muchugi A."/>
            <person name="Goodstein D."/>
            <person name="Egesi C.N."/>
            <person name="Featherston J."/>
            <person name="Asfaw A."/>
            <person name="Simpson G.G."/>
            <person name="Dolezel J."/>
            <person name="Hendre P.S."/>
            <person name="Van Deynze A."/>
            <person name="Kumar P.L."/>
            <person name="Obidiegwu J.E."/>
            <person name="Bhattacharjee R."/>
            <person name="Rokhsar D.S."/>
        </authorList>
    </citation>
    <scope>NUCLEOTIDE SEQUENCE [LARGE SCALE GENOMIC DNA]</scope>
    <source>
        <strain evidence="2">cv. TDa95/00328</strain>
    </source>
</reference>
<sequence length="134" mass="15468">MAFAFYYPSLPRAYILLLELVGILRFSIFMCSRFLGNYISIPRRHEEETPSRSPASIKESLSVILFGSIAQRRRFHGEEKNSEYLCVICMSCLEPDHEIRELSNCCHGFHLTCMDVWLDEEGHSTCPLCRSSLL</sequence>
<evidence type="ECO:0000313" key="2">
    <source>
        <dbReference type="Proteomes" id="UP000827976"/>
    </source>
</evidence>
<organism evidence="1 2">
    <name type="scientific">Dioscorea alata</name>
    <name type="common">Purple yam</name>
    <dbReference type="NCBI Taxonomy" id="55571"/>
    <lineage>
        <taxon>Eukaryota</taxon>
        <taxon>Viridiplantae</taxon>
        <taxon>Streptophyta</taxon>
        <taxon>Embryophyta</taxon>
        <taxon>Tracheophyta</taxon>
        <taxon>Spermatophyta</taxon>
        <taxon>Magnoliopsida</taxon>
        <taxon>Liliopsida</taxon>
        <taxon>Dioscoreales</taxon>
        <taxon>Dioscoreaceae</taxon>
        <taxon>Dioscorea</taxon>
    </lineage>
</organism>
<proteinExistence type="predicted"/>
<evidence type="ECO:0000313" key="1">
    <source>
        <dbReference type="EMBL" id="KAH7653490.1"/>
    </source>
</evidence>
<accession>A0ACB7TZM9</accession>
<dbReference type="Proteomes" id="UP000827976">
    <property type="component" value="Chromosome 19"/>
</dbReference>
<gene>
    <name evidence="1" type="ORF">IHE45_19G083300</name>
</gene>
<comment type="caution">
    <text evidence="1">The sequence shown here is derived from an EMBL/GenBank/DDBJ whole genome shotgun (WGS) entry which is preliminary data.</text>
</comment>
<protein>
    <submittedName>
        <fullName evidence="1">Zinc finger RING/FYVE/PHD-type protein</fullName>
    </submittedName>
</protein>